<comment type="caution">
    <text evidence="2">The sequence shown here is derived from an EMBL/GenBank/DDBJ whole genome shotgun (WGS) entry which is preliminary data.</text>
</comment>
<dbReference type="Proteomes" id="UP001234811">
    <property type="component" value="Unassembled WGS sequence"/>
</dbReference>
<dbReference type="Pfam" id="PF12969">
    <property type="entry name" value="DUF3857"/>
    <property type="match status" value="1"/>
</dbReference>
<protein>
    <submittedName>
        <fullName evidence="2">DUF3857 domain-containing protein</fullName>
    </submittedName>
</protein>
<evidence type="ECO:0000313" key="2">
    <source>
        <dbReference type="EMBL" id="MDQ9559512.1"/>
    </source>
</evidence>
<sequence>LAPGSRVVYELRRTQNTPYFPDYFGLWETFSVFDQFDDAEVTLQAPAKLPMHIFTRGVAGGDKPQIRDGQAHWR</sequence>
<dbReference type="InterPro" id="IPR024618">
    <property type="entry name" value="DUF3857"/>
</dbReference>
<dbReference type="AlphaFoldDB" id="A0ABD5BT18"/>
<accession>A0ABD5BT18</accession>
<reference evidence="2 3" key="1">
    <citation type="submission" date="2023-07" db="EMBL/GenBank/DDBJ databases">
        <title>Pathogens genome sequencing project 196.</title>
        <authorList>
            <person name="Cao X."/>
        </authorList>
    </citation>
    <scope>NUCLEOTIDE SEQUENCE [LARGE SCALE GENOMIC DNA]</scope>
    <source>
        <strain evidence="2 3">SM41</strain>
    </source>
</reference>
<evidence type="ECO:0000313" key="3">
    <source>
        <dbReference type="Proteomes" id="UP001234811"/>
    </source>
</evidence>
<feature type="non-terminal residue" evidence="2">
    <location>
        <position position="1"/>
    </location>
</feature>
<dbReference type="EMBL" id="JAVIPQ010000521">
    <property type="protein sequence ID" value="MDQ9559512.1"/>
    <property type="molecule type" value="Genomic_DNA"/>
</dbReference>
<organism evidence="2 3">
    <name type="scientific">Serratia marcescens</name>
    <dbReference type="NCBI Taxonomy" id="615"/>
    <lineage>
        <taxon>Bacteria</taxon>
        <taxon>Pseudomonadati</taxon>
        <taxon>Pseudomonadota</taxon>
        <taxon>Gammaproteobacteria</taxon>
        <taxon>Enterobacterales</taxon>
        <taxon>Yersiniaceae</taxon>
        <taxon>Serratia</taxon>
    </lineage>
</organism>
<dbReference type="Gene3D" id="2.60.40.3140">
    <property type="match status" value="1"/>
</dbReference>
<name>A0ABD5BT18_SERMA</name>
<proteinExistence type="predicted"/>
<dbReference type="RefSeq" id="WP_309213361.1">
    <property type="nucleotide sequence ID" value="NZ_JAVIPQ010000521.1"/>
</dbReference>
<feature type="non-terminal residue" evidence="2">
    <location>
        <position position="74"/>
    </location>
</feature>
<feature type="domain" description="DUF3857" evidence="1">
    <location>
        <begin position="1"/>
        <end position="70"/>
    </location>
</feature>
<gene>
    <name evidence="2" type="ORF">RF091_28890</name>
</gene>
<evidence type="ECO:0000259" key="1">
    <source>
        <dbReference type="Pfam" id="PF12969"/>
    </source>
</evidence>